<name>A0ABU6MHM5_9BACI</name>
<dbReference type="PANTHER" id="PTHR43736:SF1">
    <property type="entry name" value="DIHYDRONEOPTERIN TRIPHOSPHATE DIPHOSPHATASE"/>
    <property type="match status" value="1"/>
</dbReference>
<dbReference type="InterPro" id="IPR000086">
    <property type="entry name" value="NUDIX_hydrolase_dom"/>
</dbReference>
<evidence type="ECO:0000313" key="6">
    <source>
        <dbReference type="Proteomes" id="UP001341444"/>
    </source>
</evidence>
<dbReference type="Gene3D" id="3.90.79.10">
    <property type="entry name" value="Nucleoside Triphosphate Pyrophosphohydrolase"/>
    <property type="match status" value="1"/>
</dbReference>
<dbReference type="InterPro" id="IPR020084">
    <property type="entry name" value="NUDIX_hydrolase_CS"/>
</dbReference>
<keyword evidence="6" id="KW-1185">Reference proteome</keyword>
<dbReference type="EMBL" id="JARMAB010000013">
    <property type="protein sequence ID" value="MED1203511.1"/>
    <property type="molecule type" value="Genomic_DNA"/>
</dbReference>
<dbReference type="GO" id="GO:0016787">
    <property type="term" value="F:hydrolase activity"/>
    <property type="evidence" value="ECO:0007669"/>
    <property type="project" value="UniProtKB-KW"/>
</dbReference>
<dbReference type="Pfam" id="PF00293">
    <property type="entry name" value="NUDIX"/>
    <property type="match status" value="1"/>
</dbReference>
<reference evidence="5 6" key="1">
    <citation type="submission" date="2023-03" db="EMBL/GenBank/DDBJ databases">
        <title>Bacillus Genome Sequencing.</title>
        <authorList>
            <person name="Dunlap C."/>
        </authorList>
    </citation>
    <scope>NUCLEOTIDE SEQUENCE [LARGE SCALE GENOMIC DNA]</scope>
    <source>
        <strain evidence="5 6">B-23453</strain>
    </source>
</reference>
<sequence length="151" mass="17460">MNQNRIVLVVSVTVVQENEVLMIKENKPSAINKWNFPSGRIEQGEDILNAACREVKEETGYDVKILETTGVYNFISSSNHQVILFHFIAEIQGGFLKLEEDEIIDSKWISLSEIQNMKNEELRDSKVIRQIVEAMINKKFHPTEVFNEKLH</sequence>
<comment type="caution">
    <text evidence="5">The sequence shown here is derived from an EMBL/GenBank/DDBJ whole genome shotgun (WGS) entry which is preliminary data.</text>
</comment>
<dbReference type="PROSITE" id="PS00893">
    <property type="entry name" value="NUDIX_BOX"/>
    <property type="match status" value="1"/>
</dbReference>
<feature type="domain" description="Nudix hydrolase" evidence="4">
    <location>
        <begin position="5"/>
        <end position="135"/>
    </location>
</feature>
<dbReference type="InterPro" id="IPR020476">
    <property type="entry name" value="Nudix_hydrolase"/>
</dbReference>
<keyword evidence="2 3" id="KW-0378">Hydrolase</keyword>
<comment type="similarity">
    <text evidence="1 3">Belongs to the Nudix hydrolase family.</text>
</comment>
<dbReference type="Proteomes" id="UP001341444">
    <property type="component" value="Unassembled WGS sequence"/>
</dbReference>
<organism evidence="5 6">
    <name type="scientific">Heyndrickxia acidicola</name>
    <dbReference type="NCBI Taxonomy" id="209389"/>
    <lineage>
        <taxon>Bacteria</taxon>
        <taxon>Bacillati</taxon>
        <taxon>Bacillota</taxon>
        <taxon>Bacilli</taxon>
        <taxon>Bacillales</taxon>
        <taxon>Bacillaceae</taxon>
        <taxon>Heyndrickxia</taxon>
    </lineage>
</organism>
<evidence type="ECO:0000313" key="5">
    <source>
        <dbReference type="EMBL" id="MED1203511.1"/>
    </source>
</evidence>
<dbReference type="SUPFAM" id="SSF55811">
    <property type="entry name" value="Nudix"/>
    <property type="match status" value="1"/>
</dbReference>
<dbReference type="InterPro" id="IPR015797">
    <property type="entry name" value="NUDIX_hydrolase-like_dom_sf"/>
</dbReference>
<dbReference type="PRINTS" id="PR00502">
    <property type="entry name" value="NUDIXFAMILY"/>
</dbReference>
<evidence type="ECO:0000259" key="4">
    <source>
        <dbReference type="PROSITE" id="PS51462"/>
    </source>
</evidence>
<dbReference type="PANTHER" id="PTHR43736">
    <property type="entry name" value="ADP-RIBOSE PYROPHOSPHATASE"/>
    <property type="match status" value="1"/>
</dbReference>
<dbReference type="CDD" id="cd02883">
    <property type="entry name" value="NUDIX_Hydrolase"/>
    <property type="match status" value="1"/>
</dbReference>
<proteinExistence type="inferred from homology"/>
<protein>
    <submittedName>
        <fullName evidence="5">NUDIX hydrolase</fullName>
    </submittedName>
</protein>
<accession>A0ABU6MHM5</accession>
<evidence type="ECO:0000256" key="3">
    <source>
        <dbReference type="RuleBase" id="RU003476"/>
    </source>
</evidence>
<gene>
    <name evidence="5" type="ORF">P4T90_10525</name>
</gene>
<evidence type="ECO:0000256" key="1">
    <source>
        <dbReference type="ARBA" id="ARBA00005582"/>
    </source>
</evidence>
<evidence type="ECO:0000256" key="2">
    <source>
        <dbReference type="ARBA" id="ARBA00022801"/>
    </source>
</evidence>
<dbReference type="RefSeq" id="WP_066271086.1">
    <property type="nucleotide sequence ID" value="NZ_JARMAB010000013.1"/>
</dbReference>
<dbReference type="PROSITE" id="PS51462">
    <property type="entry name" value="NUDIX"/>
    <property type="match status" value="1"/>
</dbReference>